<proteinExistence type="predicted"/>
<dbReference type="InterPro" id="IPR004972">
    <property type="entry name" value="P4B"/>
</dbReference>
<dbReference type="AlphaFoldDB" id="A0A6C0LRD3"/>
<feature type="compositionally biased region" description="Basic and acidic residues" evidence="3">
    <location>
        <begin position="1"/>
        <end position="21"/>
    </location>
</feature>
<dbReference type="Pfam" id="PF03292">
    <property type="entry name" value="Pox_P4B"/>
    <property type="match status" value="1"/>
</dbReference>
<comment type="subcellular location">
    <subcellularLocation>
        <location evidence="1">Virion</location>
    </subcellularLocation>
</comment>
<sequence>MTDVSRSNRKESFDISSDNKKMSGNNENIKAELEKYAKKGSLTPHDYSELIKKYGDEDFAEEVLKLFNKRYVKVKKQAKDAAEKIVNRYRREDRTFHEILSKMLKIKKKYGWSDVDYAEFQKELSLQLRGDRAVELETNLDMITSRSKINRAIGPKIQYDNELNIKESEHGVLSEILSMVESSGAKHRAAFMGSLIYEDCSIAAISGEFKRDKHNPNSYIHPLLICMFIPKFLIFETHMIYASIGRIVKSRYEKKPIVTEPDLLLLDDLITDPNDVVCDVSSPIIDLKNRFRVQISIWDIVQQIRAGNYYDETSINQFTLSLNACRNNLYDGADLAYHQDEGAILRRLLSVFSIRPTYVTTKPISTLTTMPYVTPLYGNQSTGQFPFTNAPVYTIAKIQMIIVRIPPFVGENDEPINLKDALNQVMWMNENKMIIPKEQSIIYSKEILIFYVNRRIQRFQFRTLSNPVAFSQLPLTMSNFDRLNKFPIHVPETLRIKSSDEAYHLRSIVAVTETEIKQGDSVENIITGNVGLIMSHRSLAEERFESNYLLYDPFGASVPIRHNDPSGKGRFITNKPFSFVNPIFNGPDSATSQFSSSHNPSFFEIASRAGTIYIYSKPEGYNQSETIIFN</sequence>
<evidence type="ECO:0000256" key="1">
    <source>
        <dbReference type="ARBA" id="ARBA00004328"/>
    </source>
</evidence>
<feature type="region of interest" description="Disordered" evidence="3">
    <location>
        <begin position="1"/>
        <end position="27"/>
    </location>
</feature>
<organism evidence="4">
    <name type="scientific">viral metagenome</name>
    <dbReference type="NCBI Taxonomy" id="1070528"/>
    <lineage>
        <taxon>unclassified sequences</taxon>
        <taxon>metagenomes</taxon>
        <taxon>organismal metagenomes</taxon>
    </lineage>
</organism>
<name>A0A6C0LRD3_9ZZZZ</name>
<protein>
    <recommendedName>
        <fullName evidence="5">Core protein</fullName>
    </recommendedName>
</protein>
<accession>A0A6C0LRD3</accession>
<reference evidence="4" key="1">
    <citation type="journal article" date="2020" name="Nature">
        <title>Giant virus diversity and host interactions through global metagenomics.</title>
        <authorList>
            <person name="Schulz F."/>
            <person name="Roux S."/>
            <person name="Paez-Espino D."/>
            <person name="Jungbluth S."/>
            <person name="Walsh D.A."/>
            <person name="Denef V.J."/>
            <person name="McMahon K.D."/>
            <person name="Konstantinidis K.T."/>
            <person name="Eloe-Fadrosh E.A."/>
            <person name="Kyrpides N.C."/>
            <person name="Woyke T."/>
        </authorList>
    </citation>
    <scope>NUCLEOTIDE SEQUENCE</scope>
    <source>
        <strain evidence="4">GVMAG-S-1014582-52</strain>
    </source>
</reference>
<keyword evidence="2" id="KW-0946">Virion</keyword>
<evidence type="ECO:0000256" key="2">
    <source>
        <dbReference type="ARBA" id="ARBA00022844"/>
    </source>
</evidence>
<evidence type="ECO:0000313" key="4">
    <source>
        <dbReference type="EMBL" id="QHU33147.1"/>
    </source>
</evidence>
<dbReference type="EMBL" id="MN740556">
    <property type="protein sequence ID" value="QHU33147.1"/>
    <property type="molecule type" value="Genomic_DNA"/>
</dbReference>
<dbReference type="GO" id="GO:0044423">
    <property type="term" value="C:virion component"/>
    <property type="evidence" value="ECO:0007669"/>
    <property type="project" value="UniProtKB-KW"/>
</dbReference>
<evidence type="ECO:0008006" key="5">
    <source>
        <dbReference type="Google" id="ProtNLM"/>
    </source>
</evidence>
<evidence type="ECO:0000256" key="3">
    <source>
        <dbReference type="SAM" id="MobiDB-lite"/>
    </source>
</evidence>